<protein>
    <submittedName>
        <fullName evidence="1">Uncharacterized protein</fullName>
    </submittedName>
</protein>
<keyword evidence="2" id="KW-1185">Reference proteome</keyword>
<gene>
    <name evidence="1" type="ORF">O9G_006110</name>
</gene>
<name>A0A075B531_ROZAC</name>
<feature type="non-terminal residue" evidence="1">
    <location>
        <position position="1"/>
    </location>
</feature>
<accession>A0A075B531</accession>
<dbReference type="EMBL" id="KE560483">
    <property type="protein sequence ID" value="EPZ36693.1"/>
    <property type="molecule type" value="Genomic_DNA"/>
</dbReference>
<dbReference type="Proteomes" id="UP000030755">
    <property type="component" value="Unassembled WGS sequence"/>
</dbReference>
<evidence type="ECO:0000313" key="2">
    <source>
        <dbReference type="Proteomes" id="UP000030755"/>
    </source>
</evidence>
<organism evidence="1 2">
    <name type="scientific">Rozella allomycis (strain CSF55)</name>
    <dbReference type="NCBI Taxonomy" id="988480"/>
    <lineage>
        <taxon>Eukaryota</taxon>
        <taxon>Fungi</taxon>
        <taxon>Fungi incertae sedis</taxon>
        <taxon>Cryptomycota</taxon>
        <taxon>Cryptomycota incertae sedis</taxon>
        <taxon>Rozella</taxon>
    </lineage>
</organism>
<sequence>NILLVSHDDESVSSSLKSWLESELSADHILVNLYSSKALRKCYSVCGKIIFDFISQHSEKVFESGAVFHILSLLNDQILGLEAKKAFYSNKKQFKALSSKTKDLKLKAVQENILNLLKKK</sequence>
<dbReference type="HOGENOM" id="CLU_2055361_0_0_1"/>
<proteinExistence type="predicted"/>
<reference evidence="1 2" key="1">
    <citation type="journal article" date="2013" name="Curr. Biol.">
        <title>Shared signatures of parasitism and phylogenomics unite Cryptomycota and microsporidia.</title>
        <authorList>
            <person name="James T.Y."/>
            <person name="Pelin A."/>
            <person name="Bonen L."/>
            <person name="Ahrendt S."/>
            <person name="Sain D."/>
            <person name="Corradi N."/>
            <person name="Stajich J.E."/>
        </authorList>
    </citation>
    <scope>NUCLEOTIDE SEQUENCE [LARGE SCALE GENOMIC DNA]</scope>
    <source>
        <strain evidence="1 2">CSF55</strain>
    </source>
</reference>
<evidence type="ECO:0000313" key="1">
    <source>
        <dbReference type="EMBL" id="EPZ36693.1"/>
    </source>
</evidence>
<dbReference type="AlphaFoldDB" id="A0A075B531"/>